<dbReference type="Pfam" id="PF14223">
    <property type="entry name" value="Retrotran_gag_2"/>
    <property type="match status" value="1"/>
</dbReference>
<evidence type="ECO:0000259" key="6">
    <source>
        <dbReference type="PROSITE" id="PS50994"/>
    </source>
</evidence>
<dbReference type="Pfam" id="PF25597">
    <property type="entry name" value="SH3_retrovirus"/>
    <property type="match status" value="1"/>
</dbReference>
<dbReference type="GO" id="GO:0003676">
    <property type="term" value="F:nucleic acid binding"/>
    <property type="evidence" value="ECO:0007669"/>
    <property type="project" value="InterPro"/>
</dbReference>
<dbReference type="InterPro" id="IPR057670">
    <property type="entry name" value="SH3_retrovirus"/>
</dbReference>
<proteinExistence type="predicted"/>
<dbReference type="Pfam" id="PF07727">
    <property type="entry name" value="RVT_2"/>
    <property type="match status" value="1"/>
</dbReference>
<feature type="region of interest" description="Disordered" evidence="5">
    <location>
        <begin position="1629"/>
        <end position="1656"/>
    </location>
</feature>
<dbReference type="Pfam" id="PF25826">
    <property type="entry name" value="DUF7952"/>
    <property type="match status" value="1"/>
</dbReference>
<evidence type="ECO:0000256" key="2">
    <source>
        <dbReference type="ARBA" id="ARBA00023015"/>
    </source>
</evidence>
<evidence type="ECO:0000256" key="3">
    <source>
        <dbReference type="ARBA" id="ARBA00023163"/>
    </source>
</evidence>
<dbReference type="Pfam" id="PF24662">
    <property type="entry name" value="DUF7650"/>
    <property type="match status" value="1"/>
</dbReference>
<dbReference type="SUPFAM" id="SSF53098">
    <property type="entry name" value="Ribonuclease H-like"/>
    <property type="match status" value="1"/>
</dbReference>
<dbReference type="Gene3D" id="3.30.420.10">
    <property type="entry name" value="Ribonuclease H-like superfamily/Ribonuclease H"/>
    <property type="match status" value="1"/>
</dbReference>
<reference evidence="7" key="1">
    <citation type="submission" date="2019-09" db="EMBL/GenBank/DDBJ databases">
        <title>Draft genome information of white flower Hibiscus syriacus.</title>
        <authorList>
            <person name="Kim Y.-M."/>
        </authorList>
    </citation>
    <scope>NUCLEOTIDE SEQUENCE [LARGE SCALE GENOMIC DNA]</scope>
    <source>
        <strain evidence="7">YM2019G1</strain>
    </source>
</reference>
<feature type="region of interest" description="Disordered" evidence="5">
    <location>
        <begin position="1543"/>
        <end position="1564"/>
    </location>
</feature>
<dbReference type="InterPro" id="IPR056067">
    <property type="entry name" value="DUF7650"/>
</dbReference>
<keyword evidence="8" id="KW-1185">Reference proteome</keyword>
<dbReference type="SUPFAM" id="SSF56672">
    <property type="entry name" value="DNA/RNA polymerases"/>
    <property type="match status" value="1"/>
</dbReference>
<gene>
    <name evidence="7" type="ORF">F3Y22_tig00111440pilonHSYRG00131</name>
</gene>
<dbReference type="PANTHER" id="PTHR13859">
    <property type="entry name" value="ATROPHIN-RELATED"/>
    <property type="match status" value="1"/>
</dbReference>
<dbReference type="GO" id="GO:0003714">
    <property type="term" value="F:transcription corepressor activity"/>
    <property type="evidence" value="ECO:0007669"/>
    <property type="project" value="TreeGrafter"/>
</dbReference>
<evidence type="ECO:0000256" key="5">
    <source>
        <dbReference type="SAM" id="MobiDB-lite"/>
    </source>
</evidence>
<evidence type="ECO:0000313" key="7">
    <source>
        <dbReference type="EMBL" id="KAE8678174.1"/>
    </source>
</evidence>
<feature type="domain" description="Integrase catalytic" evidence="6">
    <location>
        <begin position="443"/>
        <end position="609"/>
    </location>
</feature>
<comment type="subcellular location">
    <subcellularLocation>
        <location evidence="1">Nucleus</location>
    </subcellularLocation>
</comment>
<dbReference type="InterPro" id="IPR013103">
    <property type="entry name" value="RVT_2"/>
</dbReference>
<dbReference type="GO" id="GO:0015074">
    <property type="term" value="P:DNA integration"/>
    <property type="evidence" value="ECO:0007669"/>
    <property type="project" value="InterPro"/>
</dbReference>
<dbReference type="Proteomes" id="UP000436088">
    <property type="component" value="Unassembled WGS sequence"/>
</dbReference>
<evidence type="ECO:0000256" key="1">
    <source>
        <dbReference type="ARBA" id="ARBA00004123"/>
    </source>
</evidence>
<feature type="region of interest" description="Disordered" evidence="5">
    <location>
        <begin position="218"/>
        <end position="256"/>
    </location>
</feature>
<accession>A0A6A2YKR5</accession>
<dbReference type="CDD" id="cd09272">
    <property type="entry name" value="RNase_HI_RT_Ty1"/>
    <property type="match status" value="1"/>
</dbReference>
<dbReference type="InterPro" id="IPR043502">
    <property type="entry name" value="DNA/RNA_pol_sf"/>
</dbReference>
<keyword evidence="4" id="KW-0539">Nucleus</keyword>
<comment type="caution">
    <text evidence="7">The sequence shown here is derived from an EMBL/GenBank/DDBJ whole genome shotgun (WGS) entry which is preliminary data.</text>
</comment>
<dbReference type="InterPro" id="IPR012337">
    <property type="entry name" value="RNaseH-like_sf"/>
</dbReference>
<name>A0A6A2YKR5_HIBSY</name>
<evidence type="ECO:0000256" key="4">
    <source>
        <dbReference type="ARBA" id="ARBA00023242"/>
    </source>
</evidence>
<dbReference type="GO" id="GO:0005634">
    <property type="term" value="C:nucleus"/>
    <property type="evidence" value="ECO:0007669"/>
    <property type="project" value="UniProtKB-SubCell"/>
</dbReference>
<sequence length="1868" mass="207250">MASSSASLTVQHISKHGIVKLSESTYLLWKHQVMLIIDGYGLLKYVSNDASAPSESIMNESGQEEENPASVVYRQQDKPLASWILTTVSTEVLPHLTGLTSTLTIWSAITRLFGARSSAKVTTLRHSLHSQRKAGSTVSEYLAKVKSICDMLNAAGSLVTEQEYVSILLIGLSMEFESIIAIASCDSLSLDVLTEILLDCEARHKLFLCESASVNMANRSGDKDSQESSSMAGNTQSQSYSNPVRSQQSDSFCDRGRGHFNNSNRPRCQLCGNFGHSFGSVPYYQGSHVFPPQVTYPVSMVPMNAVSGDPSFGPSAGKNPFSSSMSSSPTAFVSTVPSGNVSINTADTIWYPDIGATHHVTNDLSVFNSGTTYTGKDTLLMGNREGFTCDNKVFIEFHPFECFVNDIQTQEVLLKERLTRDGLYQLLPHTTRDSSWQLNHISKASNSLDLWHKRLGHSSIAAVRAGPAPIVSADRFAYYVSFIDVYLLKRKSKVMQCFLNFFKMIEVQFDSKIKVLQTDEGREYQALKGWFLANGVQQRVSCPSTSEQNGKAERKHRHVVEKGLALLAGVILPLKFWSYAFVSVVHLINRLPTEVLNGKSPFEVLYQQVPNYSMLKVFGCACFPFLRPFNQHKLDFRSKQCVFLGYSSSYKGYKCLDENGMILISHHVVFDEEVFPYSEGKSVVQSHAVAAVEDSVYADDGLIASTEEVDPGQPESHASSNNVVENKLGFCEGSQPDGEQCGVEQCNVHPMVTRIFSPVVKPATVRVVLSLALSKGWSLRQVDVNNTFLNGVLAEEVYMMQPPGYEQGDGNLVCKLNKAIYGLKQAPRAWFDKLKPYLEDQKFVLSRSDDSLFVRETAGNIIYLLVYVDDIIVTRSCEQEVHGVINKLNGQFALKDLGSGLEDAKVLPTPMAMGCKLTIDTGSLVKDATQNRSIVGFANANWGSDADDRRSTSGYCIYFAGNLVSWDSRKQQVAEAEYRSVACAAAEMKWLESLLSELRVTVHGKSVLWYDNSSVVAVCVNPILHSKFKHIELDLFFVREMVAAGKLSVQEVPAFEQVVDVLTKPLSAPMFLKHRQRLLVSQIPEKSQISRVEEWKQFGWILIATLLKKASPGLFLPPDSPDITDIFGDPRLSPRVGNEYQADLCLSLGPMNKILISRMKAREVLVSSMMEPDARLVDEKSRMLRTLNVESQVKLTYFDHVKLIKRFIESKEMGDILSFYYGAFYRSDRYCRWSDGQKKRTRKNVYGRKIFTGWRQQELLSRLLTHVPEEIQNDLQEVSKSFVEGRTSLEDYVFHLKTSVGICALVEAVGLNKGKEDLAGLAMEHLRTTQVSPEIPSGKACAFLTSGDVIRFLTGGFRLSKAQCDDIFWEAVWPRLLARGWHSEQPKNQCSSDVLSKIASEPTLIELDAEGNGIGSCNEENGCIPGESSDEGDPPNHKPCYLKPRVSIFSSNHMKFTIIDSSLMHGGKASKMRELRYSPVDLMFISKPMRKNAQDSRKGKIASSTASDSKFSIVDSSLLHGGKSSRVRELRCLPVEFEISSKVGNSSGGDEDNSSGNSSDEQEQKFTDILSSHGSIATYMKPSSKLVTAINLLKCDKKNSEGKYDNDSSNKKLKISCIADHDLLIHQDEKTNKSDDTRSKRKIKHQFSRRAKSSHAVSLVPPEKRKKLAVFSNTEANEKSSALSIGLASRVKQQNLTACSKTDRSHLTWNISGNPIHLVSPVKRQRLNACAKTEQRCLTEKFSSATSEQMGLCSDGVLGTSHFHDKVSSVSSSAEGNPESMETPQGRTMEANGSQFNIVNNHADLSITAPNVCAKEQQPIMNGQKQSKRSRPSTTRALEALESGFFNMRRQQKVRAGLAQATQFSIPS</sequence>
<dbReference type="PROSITE" id="PS50994">
    <property type="entry name" value="INTEGRASE"/>
    <property type="match status" value="1"/>
</dbReference>
<dbReference type="EMBL" id="VEPZ02001343">
    <property type="protein sequence ID" value="KAE8678174.1"/>
    <property type="molecule type" value="Genomic_DNA"/>
</dbReference>
<keyword evidence="2" id="KW-0805">Transcription regulation</keyword>
<dbReference type="InterPro" id="IPR036397">
    <property type="entry name" value="RNaseH_sf"/>
</dbReference>
<dbReference type="InterPro" id="IPR057712">
    <property type="entry name" value="DUF7952"/>
</dbReference>
<feature type="compositionally biased region" description="Basic and acidic residues" evidence="5">
    <location>
        <begin position="1629"/>
        <end position="1638"/>
    </location>
</feature>
<protein>
    <submittedName>
        <fullName evidence="7">C2H2 and C2HC zinc fingers superfamily protein, putative isoform 1</fullName>
    </submittedName>
</protein>
<feature type="compositionally biased region" description="Basic residues" evidence="5">
    <location>
        <begin position="1639"/>
        <end position="1653"/>
    </location>
</feature>
<dbReference type="InterPro" id="IPR001584">
    <property type="entry name" value="Integrase_cat-core"/>
</dbReference>
<evidence type="ECO:0000313" key="8">
    <source>
        <dbReference type="Proteomes" id="UP000436088"/>
    </source>
</evidence>
<organism evidence="7 8">
    <name type="scientific">Hibiscus syriacus</name>
    <name type="common">Rose of Sharon</name>
    <dbReference type="NCBI Taxonomy" id="106335"/>
    <lineage>
        <taxon>Eukaryota</taxon>
        <taxon>Viridiplantae</taxon>
        <taxon>Streptophyta</taxon>
        <taxon>Embryophyta</taxon>
        <taxon>Tracheophyta</taxon>
        <taxon>Spermatophyta</taxon>
        <taxon>Magnoliopsida</taxon>
        <taxon>eudicotyledons</taxon>
        <taxon>Gunneridae</taxon>
        <taxon>Pentapetalae</taxon>
        <taxon>rosids</taxon>
        <taxon>malvids</taxon>
        <taxon>Malvales</taxon>
        <taxon>Malvaceae</taxon>
        <taxon>Malvoideae</taxon>
        <taxon>Hibiscus</taxon>
    </lineage>
</organism>
<keyword evidence="3" id="KW-0804">Transcription</keyword>
<dbReference type="PANTHER" id="PTHR13859:SF31">
    <property type="entry name" value="ELM2 DOMAIN-CONTAINING PROTEIN"/>
    <property type="match status" value="1"/>
</dbReference>
<feature type="compositionally biased region" description="Polar residues" evidence="5">
    <location>
        <begin position="227"/>
        <end position="251"/>
    </location>
</feature>